<dbReference type="PROSITE" id="PS01175">
    <property type="entry name" value="RIBONUCLEASE_II"/>
    <property type="match status" value="1"/>
</dbReference>
<dbReference type="PANTHER" id="PTHR23355">
    <property type="entry name" value="RIBONUCLEASE"/>
    <property type="match status" value="1"/>
</dbReference>
<protein>
    <recommendedName>
        <fullName evidence="1">RNB domain-containing protein</fullName>
    </recommendedName>
</protein>
<sequence length="735" mass="78183">MEAEASWERARTPAEALSIVAALLAERPQMRATAEVVAIVEPSRRRGALVGVLREEPSGGLLFLLPADPRLPRCFVRPADLPPALKRDLKAEVRCGEADASAPRTLVSGVLAAWPADQPYPLATIRASLGQAGCIEVETKAMLEMEGVADVPFGPEVLACLPALPWVISDAELRCRRDLRGARIFSIDPPTAKDLDDALSVEQLPGGALRVGVHISDVAHFIAPSSALDRAARERGTSTYLVQKVVPMLPPLLCEELCSLNAGVDRLAFSVVWEMSREGDVLAQWAGRSVIRSCAKLAYGHAQDMLEGRFGGLLGEQPPPVELAVPHTWQQVAEDVRALGALAAHMRRKRFAGGALRLDNVKLVFRLGDDGNPASAEPHVQREANQLVEELMLAANMAVAALLADAFPDIALLRRHPPPLEKKMAELGALSDKLGLELDVSGAGALQASLQALRGSCDAAYLDVVQLMATKPMQVARYFCTGELADREAWGHYALAVPLYTHFTSPIRRYPDLVVHRLLAAALAAGADGSVGSGTAAAAGGRAAAAAAAAGLMQTDECAVVAAHCNERKLAAKNVQDASLRLHMCVLLRTRPMLASAVVMGLNGDRFLDVYVAELGIELRLYTADLVPGPVDASWNSVTRVLTLEAGCRMGGTRLPGNPKSITKPIPAPDGSSGALPAALQGIENAEALRLGGDVEPVVLPLRLSMFDRVPIVVSARQYGTTGRPSEAFARLLLR</sequence>
<dbReference type="GO" id="GO:0000175">
    <property type="term" value="F:3'-5'-RNA exonuclease activity"/>
    <property type="evidence" value="ECO:0007669"/>
    <property type="project" value="TreeGrafter"/>
</dbReference>
<feature type="domain" description="RNB" evidence="1">
    <location>
        <begin position="176"/>
        <end position="525"/>
    </location>
</feature>
<gene>
    <name evidence="2" type="ORF">WJX81_008649</name>
</gene>
<comment type="caution">
    <text evidence="2">The sequence shown here is derived from an EMBL/GenBank/DDBJ whole genome shotgun (WGS) entry which is preliminary data.</text>
</comment>
<evidence type="ECO:0000313" key="3">
    <source>
        <dbReference type="Proteomes" id="UP001445335"/>
    </source>
</evidence>
<dbReference type="GO" id="GO:0006402">
    <property type="term" value="P:mRNA catabolic process"/>
    <property type="evidence" value="ECO:0007669"/>
    <property type="project" value="TreeGrafter"/>
</dbReference>
<evidence type="ECO:0000313" key="2">
    <source>
        <dbReference type="EMBL" id="KAK9845525.1"/>
    </source>
</evidence>
<accession>A0AAW1SI62</accession>
<dbReference type="GO" id="GO:0003723">
    <property type="term" value="F:RNA binding"/>
    <property type="evidence" value="ECO:0007669"/>
    <property type="project" value="InterPro"/>
</dbReference>
<dbReference type="AlphaFoldDB" id="A0AAW1SI62"/>
<dbReference type="InterPro" id="IPR001900">
    <property type="entry name" value="RNase_II/R"/>
</dbReference>
<proteinExistence type="predicted"/>
<dbReference type="PANTHER" id="PTHR23355:SF9">
    <property type="entry name" value="DIS3-LIKE EXONUCLEASE 2"/>
    <property type="match status" value="1"/>
</dbReference>
<keyword evidence="3" id="KW-1185">Reference proteome</keyword>
<organism evidence="2 3">
    <name type="scientific">Elliptochloris bilobata</name>
    <dbReference type="NCBI Taxonomy" id="381761"/>
    <lineage>
        <taxon>Eukaryota</taxon>
        <taxon>Viridiplantae</taxon>
        <taxon>Chlorophyta</taxon>
        <taxon>core chlorophytes</taxon>
        <taxon>Trebouxiophyceae</taxon>
        <taxon>Trebouxiophyceae incertae sedis</taxon>
        <taxon>Elliptochloris clade</taxon>
        <taxon>Elliptochloris</taxon>
    </lineage>
</organism>
<dbReference type="Pfam" id="PF00773">
    <property type="entry name" value="RNB"/>
    <property type="match status" value="1"/>
</dbReference>
<reference evidence="2 3" key="1">
    <citation type="journal article" date="2024" name="Nat. Commun.">
        <title>Phylogenomics reveals the evolutionary origins of lichenization in chlorophyte algae.</title>
        <authorList>
            <person name="Puginier C."/>
            <person name="Libourel C."/>
            <person name="Otte J."/>
            <person name="Skaloud P."/>
            <person name="Haon M."/>
            <person name="Grisel S."/>
            <person name="Petersen M."/>
            <person name="Berrin J.G."/>
            <person name="Delaux P.M."/>
            <person name="Dal Grande F."/>
            <person name="Keller J."/>
        </authorList>
    </citation>
    <scope>NUCLEOTIDE SEQUENCE [LARGE SCALE GENOMIC DNA]</scope>
    <source>
        <strain evidence="2 3">SAG 245.80</strain>
    </source>
</reference>
<dbReference type="Proteomes" id="UP001445335">
    <property type="component" value="Unassembled WGS sequence"/>
</dbReference>
<dbReference type="Pfam" id="PF17849">
    <property type="entry name" value="OB_Dis3"/>
    <property type="match status" value="1"/>
</dbReference>
<dbReference type="InterPro" id="IPR022966">
    <property type="entry name" value="RNase_II/R_CS"/>
</dbReference>
<dbReference type="Gene3D" id="2.40.50.700">
    <property type="match status" value="1"/>
</dbReference>
<dbReference type="InterPro" id="IPR050180">
    <property type="entry name" value="RNR_Ribonuclease"/>
</dbReference>
<dbReference type="EMBL" id="JALJOU010000003">
    <property type="protein sequence ID" value="KAK9845525.1"/>
    <property type="molecule type" value="Genomic_DNA"/>
</dbReference>
<dbReference type="SMART" id="SM00955">
    <property type="entry name" value="RNB"/>
    <property type="match status" value="1"/>
</dbReference>
<name>A0AAW1SI62_9CHLO</name>
<dbReference type="InterPro" id="IPR041505">
    <property type="entry name" value="Dis3_CSD2"/>
</dbReference>
<dbReference type="SUPFAM" id="SSF50249">
    <property type="entry name" value="Nucleic acid-binding proteins"/>
    <property type="match status" value="2"/>
</dbReference>
<evidence type="ECO:0000259" key="1">
    <source>
        <dbReference type="SMART" id="SM00955"/>
    </source>
</evidence>
<dbReference type="GO" id="GO:0000932">
    <property type="term" value="C:P-body"/>
    <property type="evidence" value="ECO:0007669"/>
    <property type="project" value="TreeGrafter"/>
</dbReference>
<dbReference type="InterPro" id="IPR012340">
    <property type="entry name" value="NA-bd_OB-fold"/>
</dbReference>